<evidence type="ECO:0000259" key="1">
    <source>
        <dbReference type="Pfam" id="PF13614"/>
    </source>
</evidence>
<dbReference type="PANTHER" id="PTHR13696">
    <property type="entry name" value="P-LOOP CONTAINING NUCLEOSIDE TRIPHOSPHATE HYDROLASE"/>
    <property type="match status" value="1"/>
</dbReference>
<dbReference type="InterPro" id="IPR050678">
    <property type="entry name" value="DNA_Partitioning_ATPase"/>
</dbReference>
<dbReference type="Proteomes" id="UP000229897">
    <property type="component" value="Plasmid unnamed"/>
</dbReference>
<evidence type="ECO:0000313" key="2">
    <source>
        <dbReference type="EMBL" id="ATQ79264.1"/>
    </source>
</evidence>
<name>A0A2D2DWB5_9BURK</name>
<accession>A0A2D2DWB5</accession>
<evidence type="ECO:0000313" key="3">
    <source>
        <dbReference type="Proteomes" id="UP000229897"/>
    </source>
</evidence>
<dbReference type="PANTHER" id="PTHR13696:SF99">
    <property type="entry name" value="COBYRINIC ACID AC-DIAMIDE SYNTHASE"/>
    <property type="match status" value="1"/>
</dbReference>
<geneLocation type="plasmid" evidence="2 3">
    <name>unnamed</name>
</geneLocation>
<dbReference type="Pfam" id="PF13614">
    <property type="entry name" value="AAA_31"/>
    <property type="match status" value="1"/>
</dbReference>
<feature type="domain" description="AAA" evidence="1">
    <location>
        <begin position="89"/>
        <end position="262"/>
    </location>
</feature>
<dbReference type="KEGG" id="mass:CR152_32325"/>
<dbReference type="AlphaFoldDB" id="A0A2D2DWB5"/>
<dbReference type="InterPro" id="IPR025669">
    <property type="entry name" value="AAA_dom"/>
</dbReference>
<reference evidence="2" key="1">
    <citation type="submission" date="2017-10" db="EMBL/GenBank/DDBJ databases">
        <title>Massilia psychrophilum sp. nov., a novel purple-pigmented bacterium isolated from Tianshan glacier, Xinjiang Municipality, China.</title>
        <authorList>
            <person name="Wang H."/>
        </authorList>
    </citation>
    <scope>NUCLEOTIDE SEQUENCE [LARGE SCALE GENOMIC DNA]</scope>
    <source>
        <strain evidence="2">B2</strain>
        <plasmid evidence="2">unnamed</plasmid>
    </source>
</reference>
<dbReference type="SUPFAM" id="SSF52540">
    <property type="entry name" value="P-loop containing nucleoside triphosphate hydrolases"/>
    <property type="match status" value="1"/>
</dbReference>
<proteinExistence type="predicted"/>
<dbReference type="Gene3D" id="3.40.50.300">
    <property type="entry name" value="P-loop containing nucleotide triphosphate hydrolases"/>
    <property type="match status" value="1"/>
</dbReference>
<keyword evidence="3" id="KW-1185">Reference proteome</keyword>
<keyword evidence="2" id="KW-0614">Plasmid</keyword>
<dbReference type="CDD" id="cd02042">
    <property type="entry name" value="ParAB_family"/>
    <property type="match status" value="1"/>
</dbReference>
<dbReference type="EMBL" id="CP024609">
    <property type="protein sequence ID" value="ATQ79264.1"/>
    <property type="molecule type" value="Genomic_DNA"/>
</dbReference>
<protein>
    <recommendedName>
        <fullName evidence="1">AAA domain-containing protein</fullName>
    </recommendedName>
</protein>
<organism evidence="2 3">
    <name type="scientific">Massilia violaceinigra</name>
    <dbReference type="NCBI Taxonomy" id="2045208"/>
    <lineage>
        <taxon>Bacteria</taxon>
        <taxon>Pseudomonadati</taxon>
        <taxon>Pseudomonadota</taxon>
        <taxon>Betaproteobacteria</taxon>
        <taxon>Burkholderiales</taxon>
        <taxon>Oxalobacteraceae</taxon>
        <taxon>Telluria group</taxon>
        <taxon>Massilia</taxon>
    </lineage>
</organism>
<gene>
    <name evidence="2" type="ORF">CR152_32325</name>
</gene>
<dbReference type="InterPro" id="IPR027417">
    <property type="entry name" value="P-loop_NTPase"/>
</dbReference>
<sequence>MILSTIIQPGHSMAMVTRTFQGVKAKLALELTGFNGTPKMFRSKFRDADDNVHALYSARQIREIRMKLLDIHPDHPRPVKLPPLIVDRTAKGGVGKTTIAGNTGTCLALSGYKVLLIDGDPQGTLTGLFGINPLTENITHVGDLMKRAARNEPTRISDAVRPIYEGGMLDLIPADITMANDSWLIGTLNREQAFVRLLEEEVAFFSQYDVIIVDSAPGSSLLATTFMLACKLLLAVVTPEPHSIAAMDVLASNVHEINSAFKNRDANLEVHIVVNKYNQTKKPHNDMLATLLAQYPSRINDVIVRDFVGFLREADPNNTSTNGTVLEKEPNSVGARDIIDLTKTLIKRYDIRLDYRVAGSEATV</sequence>